<dbReference type="AlphaFoldDB" id="A0A6J6D4K5"/>
<dbReference type="Gene3D" id="2.170.150.20">
    <property type="entry name" value="Peptide methionine sulfoxide reductase"/>
    <property type="match status" value="1"/>
</dbReference>
<protein>
    <recommendedName>
        <fullName evidence="1">peptide-methionine (R)-S-oxide reductase</fullName>
        <ecNumber evidence="1">1.8.4.12</ecNumber>
    </recommendedName>
</protein>
<reference evidence="5" key="1">
    <citation type="submission" date="2020-05" db="EMBL/GenBank/DDBJ databases">
        <authorList>
            <person name="Chiriac C."/>
            <person name="Salcher M."/>
            <person name="Ghai R."/>
            <person name="Kavagutti S V."/>
        </authorList>
    </citation>
    <scope>NUCLEOTIDE SEQUENCE</scope>
</reference>
<evidence type="ECO:0000313" key="5">
    <source>
        <dbReference type="EMBL" id="CAB4558911.1"/>
    </source>
</evidence>
<dbReference type="InterPro" id="IPR011057">
    <property type="entry name" value="Mss4-like_sf"/>
</dbReference>
<evidence type="ECO:0000259" key="4">
    <source>
        <dbReference type="PROSITE" id="PS51790"/>
    </source>
</evidence>
<evidence type="ECO:0000256" key="2">
    <source>
        <dbReference type="ARBA" id="ARBA00023002"/>
    </source>
</evidence>
<keyword evidence="2" id="KW-0560">Oxidoreductase</keyword>
<dbReference type="InterPro" id="IPR028427">
    <property type="entry name" value="Met_Sox_Rdtase_MsrB"/>
</dbReference>
<dbReference type="Pfam" id="PF01641">
    <property type="entry name" value="SelR"/>
    <property type="match status" value="1"/>
</dbReference>
<organism evidence="5">
    <name type="scientific">freshwater metagenome</name>
    <dbReference type="NCBI Taxonomy" id="449393"/>
    <lineage>
        <taxon>unclassified sequences</taxon>
        <taxon>metagenomes</taxon>
        <taxon>ecological metagenomes</taxon>
    </lineage>
</organism>
<dbReference type="GO" id="GO:0030091">
    <property type="term" value="P:protein repair"/>
    <property type="evidence" value="ECO:0007669"/>
    <property type="project" value="InterPro"/>
</dbReference>
<accession>A0A6J6D4K5</accession>
<dbReference type="InterPro" id="IPR002579">
    <property type="entry name" value="Met_Sox_Rdtase_MsrB_dom"/>
</dbReference>
<evidence type="ECO:0000256" key="3">
    <source>
        <dbReference type="ARBA" id="ARBA00048488"/>
    </source>
</evidence>
<dbReference type="GO" id="GO:0006979">
    <property type="term" value="P:response to oxidative stress"/>
    <property type="evidence" value="ECO:0007669"/>
    <property type="project" value="InterPro"/>
</dbReference>
<dbReference type="GO" id="GO:0005737">
    <property type="term" value="C:cytoplasm"/>
    <property type="evidence" value="ECO:0007669"/>
    <property type="project" value="TreeGrafter"/>
</dbReference>
<evidence type="ECO:0000256" key="1">
    <source>
        <dbReference type="ARBA" id="ARBA00012499"/>
    </source>
</evidence>
<sequence>MSIKDNEGKNNSDHNEYPVTIDEQELAARVDPLSYDVLRNAATERPFTGEYTDTETVGVYKCKACAAELFRSETKFHSGCGWPSFYAPTAEDAVRLIEDRSLFPRVRTEVLCASCGSHLGHVFDGEGYDVPTDQRWCINSVSLVLEPR</sequence>
<dbReference type="EC" id="1.8.4.12" evidence="1"/>
<dbReference type="PANTHER" id="PTHR10173">
    <property type="entry name" value="METHIONINE SULFOXIDE REDUCTASE"/>
    <property type="match status" value="1"/>
</dbReference>
<dbReference type="PROSITE" id="PS51790">
    <property type="entry name" value="MSRB"/>
    <property type="match status" value="1"/>
</dbReference>
<dbReference type="EMBL" id="CAEZTK010000001">
    <property type="protein sequence ID" value="CAB4558911.1"/>
    <property type="molecule type" value="Genomic_DNA"/>
</dbReference>
<dbReference type="SUPFAM" id="SSF51316">
    <property type="entry name" value="Mss4-like"/>
    <property type="match status" value="1"/>
</dbReference>
<name>A0A6J6D4K5_9ZZZZ</name>
<comment type="catalytic activity">
    <reaction evidence="3">
        <text>L-methionyl-[protein] + [thioredoxin]-disulfide + H2O = L-methionyl-(R)-S-oxide-[protein] + [thioredoxin]-dithiol</text>
        <dbReference type="Rhea" id="RHEA:24164"/>
        <dbReference type="Rhea" id="RHEA-COMP:10698"/>
        <dbReference type="Rhea" id="RHEA-COMP:10700"/>
        <dbReference type="Rhea" id="RHEA-COMP:12313"/>
        <dbReference type="Rhea" id="RHEA-COMP:12314"/>
        <dbReference type="ChEBI" id="CHEBI:15377"/>
        <dbReference type="ChEBI" id="CHEBI:16044"/>
        <dbReference type="ChEBI" id="CHEBI:29950"/>
        <dbReference type="ChEBI" id="CHEBI:45764"/>
        <dbReference type="ChEBI" id="CHEBI:50058"/>
        <dbReference type="EC" id="1.8.4.12"/>
    </reaction>
</comment>
<dbReference type="PANTHER" id="PTHR10173:SF52">
    <property type="entry name" value="METHIONINE-R-SULFOXIDE REDUCTASE B1"/>
    <property type="match status" value="1"/>
</dbReference>
<dbReference type="NCBIfam" id="TIGR00357">
    <property type="entry name" value="peptide-methionine (R)-S-oxide reductase MsrB"/>
    <property type="match status" value="1"/>
</dbReference>
<gene>
    <name evidence="5" type="ORF">UFOPK1643_00009</name>
</gene>
<proteinExistence type="predicted"/>
<feature type="domain" description="MsrB" evidence="4">
    <location>
        <begin position="23"/>
        <end position="148"/>
    </location>
</feature>
<dbReference type="GO" id="GO:0033743">
    <property type="term" value="F:peptide-methionine (R)-S-oxide reductase activity"/>
    <property type="evidence" value="ECO:0007669"/>
    <property type="project" value="UniProtKB-EC"/>
</dbReference>